<feature type="transmembrane region" description="Helical" evidence="9">
    <location>
        <begin position="90"/>
        <end position="106"/>
    </location>
</feature>
<name>A0A4V2JIB4_STRKA</name>
<dbReference type="Gene3D" id="3.30.565.10">
    <property type="entry name" value="Histidine kinase-like ATPase, C-terminal domain"/>
    <property type="match status" value="1"/>
</dbReference>
<evidence type="ECO:0000256" key="4">
    <source>
        <dbReference type="ARBA" id="ARBA00022679"/>
    </source>
</evidence>
<feature type="transmembrane region" description="Helical" evidence="9">
    <location>
        <begin position="113"/>
        <end position="131"/>
    </location>
</feature>
<dbReference type="InterPro" id="IPR011712">
    <property type="entry name" value="Sig_transdc_His_kin_sub3_dim/P"/>
</dbReference>
<keyword evidence="8" id="KW-0902">Two-component regulatory system</keyword>
<dbReference type="Pfam" id="PF02518">
    <property type="entry name" value="HATPase_c"/>
    <property type="match status" value="1"/>
</dbReference>
<dbReference type="GO" id="GO:0016020">
    <property type="term" value="C:membrane"/>
    <property type="evidence" value="ECO:0007669"/>
    <property type="project" value="InterPro"/>
</dbReference>
<dbReference type="SUPFAM" id="SSF55874">
    <property type="entry name" value="ATPase domain of HSP90 chaperone/DNA topoisomerase II/histidine kinase"/>
    <property type="match status" value="1"/>
</dbReference>
<dbReference type="InterPro" id="IPR055558">
    <property type="entry name" value="DUF7134"/>
</dbReference>
<dbReference type="Proteomes" id="UP000292452">
    <property type="component" value="Unassembled WGS sequence"/>
</dbReference>
<evidence type="ECO:0000256" key="3">
    <source>
        <dbReference type="ARBA" id="ARBA00022553"/>
    </source>
</evidence>
<dbReference type="EC" id="2.7.13.3" evidence="2"/>
<feature type="domain" description="DUF7134" evidence="12">
    <location>
        <begin position="13"/>
        <end position="161"/>
    </location>
</feature>
<gene>
    <name evidence="13" type="ORF">EYS09_20305</name>
</gene>
<keyword evidence="9" id="KW-0812">Transmembrane</keyword>
<dbReference type="EMBL" id="SIXH01000183">
    <property type="protein sequence ID" value="TBO57891.1"/>
    <property type="molecule type" value="Genomic_DNA"/>
</dbReference>
<evidence type="ECO:0000256" key="2">
    <source>
        <dbReference type="ARBA" id="ARBA00012438"/>
    </source>
</evidence>
<accession>A0A4V2JIB4</accession>
<evidence type="ECO:0000256" key="5">
    <source>
        <dbReference type="ARBA" id="ARBA00022741"/>
    </source>
</evidence>
<dbReference type="Gene3D" id="1.20.5.1930">
    <property type="match status" value="1"/>
</dbReference>
<dbReference type="GO" id="GO:0000155">
    <property type="term" value="F:phosphorelay sensor kinase activity"/>
    <property type="evidence" value="ECO:0007669"/>
    <property type="project" value="InterPro"/>
</dbReference>
<evidence type="ECO:0000256" key="7">
    <source>
        <dbReference type="ARBA" id="ARBA00022840"/>
    </source>
</evidence>
<reference evidence="13 14" key="1">
    <citation type="submission" date="2019-02" db="EMBL/GenBank/DDBJ databases">
        <title>Draft Genome Sequence of Streptomyces sp. AM-2504, identified by 16S rRNA comparative analysis as a Streptomyces Kasugaensis strain.</title>
        <authorList>
            <person name="Napolioni V."/>
            <person name="Giuliodori A.M."/>
            <person name="Spurio R."/>
            <person name="Fabbretti A."/>
        </authorList>
    </citation>
    <scope>NUCLEOTIDE SEQUENCE [LARGE SCALE GENOMIC DNA]</scope>
    <source>
        <strain evidence="13 14">AM-2504</strain>
    </source>
</reference>
<keyword evidence="14" id="KW-1185">Reference proteome</keyword>
<evidence type="ECO:0000259" key="10">
    <source>
        <dbReference type="Pfam" id="PF02518"/>
    </source>
</evidence>
<evidence type="ECO:0000259" key="12">
    <source>
        <dbReference type="Pfam" id="PF23539"/>
    </source>
</evidence>
<feature type="domain" description="Signal transduction histidine kinase subgroup 3 dimerisation and phosphoacceptor" evidence="11">
    <location>
        <begin position="189"/>
        <end position="253"/>
    </location>
</feature>
<keyword evidence="7" id="KW-0067">ATP-binding</keyword>
<keyword evidence="4" id="KW-0808">Transferase</keyword>
<dbReference type="InterPro" id="IPR036890">
    <property type="entry name" value="HATPase_C_sf"/>
</dbReference>
<evidence type="ECO:0000313" key="13">
    <source>
        <dbReference type="EMBL" id="TBO57891.1"/>
    </source>
</evidence>
<evidence type="ECO:0000313" key="14">
    <source>
        <dbReference type="Proteomes" id="UP000292452"/>
    </source>
</evidence>
<dbReference type="GO" id="GO:0046983">
    <property type="term" value="F:protein dimerization activity"/>
    <property type="evidence" value="ECO:0007669"/>
    <property type="project" value="InterPro"/>
</dbReference>
<dbReference type="Pfam" id="PF23539">
    <property type="entry name" value="DUF7134"/>
    <property type="match status" value="1"/>
</dbReference>
<evidence type="ECO:0000256" key="9">
    <source>
        <dbReference type="SAM" id="Phobius"/>
    </source>
</evidence>
<dbReference type="Pfam" id="PF07730">
    <property type="entry name" value="HisKA_3"/>
    <property type="match status" value="1"/>
</dbReference>
<dbReference type="PANTHER" id="PTHR24421:SF10">
    <property type="entry name" value="NITRATE_NITRITE SENSOR PROTEIN NARQ"/>
    <property type="match status" value="1"/>
</dbReference>
<keyword evidence="5" id="KW-0547">Nucleotide-binding</keyword>
<feature type="domain" description="Histidine kinase/HSP90-like ATPase" evidence="10">
    <location>
        <begin position="305"/>
        <end position="393"/>
    </location>
</feature>
<keyword evidence="6 13" id="KW-0418">Kinase</keyword>
<comment type="caution">
    <text evidence="13">The sequence shown here is derived from an EMBL/GenBank/DDBJ whole genome shotgun (WGS) entry which is preliminary data.</text>
</comment>
<dbReference type="CDD" id="cd16917">
    <property type="entry name" value="HATPase_UhpB-NarQ-NarX-like"/>
    <property type="match status" value="1"/>
</dbReference>
<comment type="catalytic activity">
    <reaction evidence="1">
        <text>ATP + protein L-histidine = ADP + protein N-phospho-L-histidine.</text>
        <dbReference type="EC" id="2.7.13.3"/>
    </reaction>
</comment>
<evidence type="ECO:0000256" key="8">
    <source>
        <dbReference type="ARBA" id="ARBA00023012"/>
    </source>
</evidence>
<dbReference type="InterPro" id="IPR003594">
    <property type="entry name" value="HATPase_dom"/>
</dbReference>
<protein>
    <recommendedName>
        <fullName evidence="2">histidine kinase</fullName>
        <ecNumber evidence="2">2.7.13.3</ecNumber>
    </recommendedName>
</protein>
<dbReference type="InterPro" id="IPR050482">
    <property type="entry name" value="Sensor_HK_TwoCompSys"/>
</dbReference>
<feature type="transmembrane region" description="Helical" evidence="9">
    <location>
        <begin position="137"/>
        <end position="157"/>
    </location>
</feature>
<dbReference type="GO" id="GO:0005524">
    <property type="term" value="F:ATP binding"/>
    <property type="evidence" value="ECO:0007669"/>
    <property type="project" value="UniProtKB-KW"/>
</dbReference>
<evidence type="ECO:0000256" key="6">
    <source>
        <dbReference type="ARBA" id="ARBA00022777"/>
    </source>
</evidence>
<dbReference type="PANTHER" id="PTHR24421">
    <property type="entry name" value="NITRATE/NITRITE SENSOR PROTEIN NARX-RELATED"/>
    <property type="match status" value="1"/>
</dbReference>
<evidence type="ECO:0000256" key="1">
    <source>
        <dbReference type="ARBA" id="ARBA00000085"/>
    </source>
</evidence>
<keyword evidence="3" id="KW-0597">Phosphoprotein</keyword>
<evidence type="ECO:0000259" key="11">
    <source>
        <dbReference type="Pfam" id="PF07730"/>
    </source>
</evidence>
<dbReference type="AlphaFoldDB" id="A0A4V2JIB4"/>
<proteinExistence type="predicted"/>
<sequence length="407" mass="43519">MSGTGVRRVGELTARHPLATDAVFTLGVMVLGLPSVVGPHPAQVGASPWLLRLLQIGLTAPLLWRRRRPLTVCYAIAAVAVVQWLLPGGWLQGDIALLIAVYGVAVRTARSRLLLVIAVYEATAVLVAVRWQPADWPAALVLLTVAGGATVALGVAVRFRRAYLAALWDRAERMEVERDQRARLSAAAERARIAREMHDIITHNLSVMIGLADGARYSLRSTPERAEQAMEGVSDTGRQALGELRRLLHVLGEEEPTPGLGPQPGLAELDGLLDRVRGAGLPVELRTSGDPPNPSDPSDLPAGLQLAVYRIAQEALTNTLKHGGRDATARVRLRSLPDAVEVEIVDTGRGERHRRSEGRGIAGMTERASAYGGTVEAGPHAGGGWRVRARLSIQPAGHGGAPARSWE</sequence>
<organism evidence="13 14">
    <name type="scientific">Streptomyces kasugaensis</name>
    <dbReference type="NCBI Taxonomy" id="1946"/>
    <lineage>
        <taxon>Bacteria</taxon>
        <taxon>Bacillati</taxon>
        <taxon>Actinomycetota</taxon>
        <taxon>Actinomycetes</taxon>
        <taxon>Kitasatosporales</taxon>
        <taxon>Streptomycetaceae</taxon>
        <taxon>Streptomyces</taxon>
    </lineage>
</organism>
<dbReference type="RefSeq" id="WP_131124288.1">
    <property type="nucleotide sequence ID" value="NZ_SIXH01000183.1"/>
</dbReference>
<keyword evidence="9" id="KW-1133">Transmembrane helix</keyword>
<keyword evidence="9" id="KW-0472">Membrane</keyword>